<dbReference type="AlphaFoldDB" id="A0A2A4FKE2"/>
<sequence>MLRGEIVAGEFEFLAVLRHYEDLIDAPSRGYVFSPSHAWHCIDWIETQFQHIKGKLARTPLKLDAWQLFSTAVRMGWRRRSSGLRRFRTSYEEVARKNGKSTWKAGEADYLFLMDREIGAEVYTIATTREQAMSVFKPALENYKRRAKRSPRFSRSVKIYDGTNQERIAAGGGVFKPLPANAESLDGLNPSAIVVDELHAHRTREVWDVMESALGAREQPLIGAITTAGYILDGICTEIRSYLVQILRGDIVDDTFFGVIFTLDDGDDPFDPAVWRKANPSLGSAKTHEYMVAQATKAATLPSAKANYLTKDLNIWVNGAMSWFDIRIWDLGGVPFDPRELRGRTCFGGLDLSSTRDLTSFALVFPPDDLDSGEWFVLVWIFCPQAKVDEQSHSDAAPYAKWKDAGWLTVTEGNVLDYAAVRKTIKAACSVFDVQEVAFDVWNATHLANELMEDDVPMVQVPQNFSGLTPGSKLLERLVYSNRFRHNANPVYRWCASNVSLLLDTNENIRPNKKTSEGRIDPIVATCMAMTRALVHQPDPTPEIIVI</sequence>
<reference evidence="3 4" key="1">
    <citation type="submission" date="2017-01" db="EMBL/GenBank/DDBJ databases">
        <title>Whole-Genome Shotgun Sequencing of Two beta-Proteobacterial Species in Search of the Bulgecin Biosynthetic Cluster.</title>
        <authorList>
            <person name="Horsman M.E."/>
            <person name="Marous D.R."/>
            <person name="Li R."/>
            <person name="Oliver R.A."/>
            <person name="Byun B."/>
            <person name="Emrich S.J."/>
            <person name="Boggess B."/>
            <person name="Townsend C.A."/>
            <person name="Mobashery S."/>
        </authorList>
    </citation>
    <scope>NUCLEOTIDE SEQUENCE [LARGE SCALE GENOMIC DNA]</scope>
    <source>
        <strain evidence="3 4">ATCC 31433</strain>
    </source>
</reference>
<gene>
    <name evidence="3" type="ORF">BZL54_09155</name>
</gene>
<dbReference type="GO" id="GO:0004519">
    <property type="term" value="F:endonuclease activity"/>
    <property type="evidence" value="ECO:0007669"/>
    <property type="project" value="InterPro"/>
</dbReference>
<dbReference type="InterPro" id="IPR005021">
    <property type="entry name" value="Terminase_largesu-like"/>
</dbReference>
<dbReference type="InterPro" id="IPR046461">
    <property type="entry name" value="TerL_ATPase"/>
</dbReference>
<dbReference type="RefSeq" id="WP_060363949.1">
    <property type="nucleotide sequence ID" value="NZ_CP020738.1"/>
</dbReference>
<dbReference type="InterPro" id="IPR027417">
    <property type="entry name" value="P-loop_NTPase"/>
</dbReference>
<dbReference type="Pfam" id="PF20441">
    <property type="entry name" value="TerL_nuclease"/>
    <property type="match status" value="1"/>
</dbReference>
<dbReference type="Gene3D" id="3.40.50.300">
    <property type="entry name" value="P-loop containing nucleotide triphosphate hydrolases"/>
    <property type="match status" value="1"/>
</dbReference>
<dbReference type="PANTHER" id="PTHR41287">
    <property type="match status" value="1"/>
</dbReference>
<accession>A0A2A4FKE2</accession>
<proteinExistence type="predicted"/>
<organism evidence="3 4">
    <name type="scientific">Burkholderia ubonensis subsp. mesacidophila</name>
    <dbReference type="NCBI Taxonomy" id="265293"/>
    <lineage>
        <taxon>Bacteria</taxon>
        <taxon>Pseudomonadati</taxon>
        <taxon>Pseudomonadota</taxon>
        <taxon>Betaproteobacteria</taxon>
        <taxon>Burkholderiales</taxon>
        <taxon>Burkholderiaceae</taxon>
        <taxon>Burkholderia</taxon>
        <taxon>Burkholderia cepacia complex</taxon>
    </lineage>
</organism>
<dbReference type="InterPro" id="IPR046462">
    <property type="entry name" value="TerL_nuclease"/>
</dbReference>
<evidence type="ECO:0000259" key="2">
    <source>
        <dbReference type="Pfam" id="PF20441"/>
    </source>
</evidence>
<dbReference type="Pfam" id="PF03354">
    <property type="entry name" value="TerL_ATPase"/>
    <property type="match status" value="1"/>
</dbReference>
<dbReference type="GeneID" id="69006524"/>
<evidence type="ECO:0000313" key="3">
    <source>
        <dbReference type="EMBL" id="PCE32809.1"/>
    </source>
</evidence>
<evidence type="ECO:0000313" key="4">
    <source>
        <dbReference type="Proteomes" id="UP000217994"/>
    </source>
</evidence>
<name>A0A2A4FKE2_9BURK</name>
<dbReference type="EMBL" id="MTZU01000024">
    <property type="protein sequence ID" value="PCE32809.1"/>
    <property type="molecule type" value="Genomic_DNA"/>
</dbReference>
<evidence type="ECO:0000259" key="1">
    <source>
        <dbReference type="Pfam" id="PF03354"/>
    </source>
</evidence>
<feature type="domain" description="Terminase large subunit-like endonuclease" evidence="2">
    <location>
        <begin position="251"/>
        <end position="536"/>
    </location>
</feature>
<comment type="caution">
    <text evidence="3">The sequence shown here is derived from an EMBL/GenBank/DDBJ whole genome shotgun (WGS) entry which is preliminary data.</text>
</comment>
<feature type="domain" description="Terminase large subunit-like ATPase" evidence="1">
    <location>
        <begin position="66"/>
        <end position="243"/>
    </location>
</feature>
<dbReference type="PANTHER" id="PTHR41287:SF1">
    <property type="entry name" value="PROTEIN YMFN"/>
    <property type="match status" value="1"/>
</dbReference>
<dbReference type="Proteomes" id="UP000217994">
    <property type="component" value="Unassembled WGS sequence"/>
</dbReference>
<protein>
    <submittedName>
        <fullName evidence="3">Terminase</fullName>
    </submittedName>
</protein>